<evidence type="ECO:0000256" key="3">
    <source>
        <dbReference type="ARBA" id="ARBA00022801"/>
    </source>
</evidence>
<gene>
    <name evidence="9" type="ORF">CAP_5443</name>
</gene>
<dbReference type="PANTHER" id="PTHR10201:SF323">
    <property type="entry name" value="MATRIX METALLOPROTEINASE-21"/>
    <property type="match status" value="1"/>
</dbReference>
<keyword evidence="6" id="KW-1133">Transmembrane helix</keyword>
<keyword evidence="6" id="KW-0812">Transmembrane</keyword>
<dbReference type="PANTHER" id="PTHR10201">
    <property type="entry name" value="MATRIX METALLOPROTEINASE"/>
    <property type="match status" value="1"/>
</dbReference>
<reference evidence="9 10" key="1">
    <citation type="submission" date="2013-05" db="EMBL/GenBank/DDBJ databases">
        <title>Genome assembly of Chondromyces apiculatus DSM 436.</title>
        <authorList>
            <person name="Sharma G."/>
            <person name="Khatri I."/>
            <person name="Kaur C."/>
            <person name="Mayilraj S."/>
            <person name="Subramanian S."/>
        </authorList>
    </citation>
    <scope>NUCLEOTIDE SEQUENCE [LARGE SCALE GENOMIC DNA]</scope>
    <source>
        <strain evidence="9 10">DSM 436</strain>
    </source>
</reference>
<dbReference type="GO" id="GO:0030574">
    <property type="term" value="P:collagen catabolic process"/>
    <property type="evidence" value="ECO:0007669"/>
    <property type="project" value="TreeGrafter"/>
</dbReference>
<evidence type="ECO:0000256" key="1">
    <source>
        <dbReference type="ARBA" id="ARBA00022670"/>
    </source>
</evidence>
<dbReference type="GO" id="GO:0006508">
    <property type="term" value="P:proteolysis"/>
    <property type="evidence" value="ECO:0007669"/>
    <property type="project" value="UniProtKB-KW"/>
</dbReference>
<organism evidence="9 10">
    <name type="scientific">Chondromyces apiculatus DSM 436</name>
    <dbReference type="NCBI Taxonomy" id="1192034"/>
    <lineage>
        <taxon>Bacteria</taxon>
        <taxon>Pseudomonadati</taxon>
        <taxon>Myxococcota</taxon>
        <taxon>Polyangia</taxon>
        <taxon>Polyangiales</taxon>
        <taxon>Polyangiaceae</taxon>
        <taxon>Chondromyces</taxon>
    </lineage>
</organism>
<dbReference type="GO" id="GO:0004222">
    <property type="term" value="F:metalloendopeptidase activity"/>
    <property type="evidence" value="ECO:0007669"/>
    <property type="project" value="InterPro"/>
</dbReference>
<dbReference type="Proteomes" id="UP000019678">
    <property type="component" value="Unassembled WGS sequence"/>
</dbReference>
<evidence type="ECO:0000256" key="5">
    <source>
        <dbReference type="ARBA" id="ARBA00023049"/>
    </source>
</evidence>
<dbReference type="GO" id="GO:0008270">
    <property type="term" value="F:zinc ion binding"/>
    <property type="evidence" value="ECO:0007669"/>
    <property type="project" value="InterPro"/>
</dbReference>
<keyword evidence="4" id="KW-0862">Zinc</keyword>
<keyword evidence="5" id="KW-0482">Metalloprotease</keyword>
<dbReference type="MEROPS" id="M10.A04"/>
<keyword evidence="6" id="KW-0472">Membrane</keyword>
<proteinExistence type="predicted"/>
<feature type="signal peptide" evidence="7">
    <location>
        <begin position="1"/>
        <end position="28"/>
    </location>
</feature>
<accession>A0A017T2H3</accession>
<evidence type="ECO:0000313" key="10">
    <source>
        <dbReference type="Proteomes" id="UP000019678"/>
    </source>
</evidence>
<dbReference type="AlphaFoldDB" id="A0A017T2H3"/>
<dbReference type="InterPro" id="IPR024079">
    <property type="entry name" value="MetalloPept_cat_dom_sf"/>
</dbReference>
<evidence type="ECO:0000313" key="9">
    <source>
        <dbReference type="EMBL" id="EYF03459.1"/>
    </source>
</evidence>
<dbReference type="SUPFAM" id="SSF55486">
    <property type="entry name" value="Metalloproteases ('zincins'), catalytic domain"/>
    <property type="match status" value="1"/>
</dbReference>
<keyword evidence="1" id="KW-0645">Protease</keyword>
<dbReference type="eggNOG" id="COG5549">
    <property type="taxonomic scope" value="Bacteria"/>
</dbReference>
<feature type="transmembrane region" description="Helical" evidence="6">
    <location>
        <begin position="276"/>
        <end position="296"/>
    </location>
</feature>
<comment type="caution">
    <text evidence="9">The sequence shown here is derived from an EMBL/GenBank/DDBJ whole genome shotgun (WGS) entry which is preliminary data.</text>
</comment>
<evidence type="ECO:0000256" key="2">
    <source>
        <dbReference type="ARBA" id="ARBA00022723"/>
    </source>
</evidence>
<feature type="chain" id="PRO_5001500118" evidence="7">
    <location>
        <begin position="29"/>
        <end position="301"/>
    </location>
</feature>
<dbReference type="GO" id="GO:0030198">
    <property type="term" value="P:extracellular matrix organization"/>
    <property type="evidence" value="ECO:0007669"/>
    <property type="project" value="TreeGrafter"/>
</dbReference>
<dbReference type="STRING" id="1192034.CAP_5443"/>
<evidence type="ECO:0000259" key="8">
    <source>
        <dbReference type="Pfam" id="PF00413"/>
    </source>
</evidence>
<sequence length="301" mass="31428">MTMRRPGRGRWTWCAALAAALASIPALPAGEAAAFCRTTTCKGQDACNGEEIAGCTPLAWKRTCIGFALQEDASEKVPLEDARASLSDAFYIWQSADCGGAPPGLAIQDMGTVTCGEVEYNSEAGNANLMVFRDGVWPHEGGQHNIALTTVSYDPNTGELYNADIEVNTAGYDFSGEFSYDLTWVLTHETGHFLGLGHSEPPAIMQPSYDPSQVGGPDLSPDDVAGICAAYPPADLDPGRCNPIPRHGFAPLCGDAQTPGCSVAPGEQRGSGSGQAVRAVIAGALAVVAAVVARAVRRART</sequence>
<keyword evidence="3" id="KW-0378">Hydrolase</keyword>
<keyword evidence="7" id="KW-0732">Signal</keyword>
<dbReference type="Pfam" id="PF00413">
    <property type="entry name" value="Peptidase_M10"/>
    <property type="match status" value="1"/>
</dbReference>
<name>A0A017T2H3_9BACT</name>
<dbReference type="GO" id="GO:0031012">
    <property type="term" value="C:extracellular matrix"/>
    <property type="evidence" value="ECO:0007669"/>
    <property type="project" value="InterPro"/>
</dbReference>
<dbReference type="Gene3D" id="3.40.390.10">
    <property type="entry name" value="Collagenase (Catalytic Domain)"/>
    <property type="match status" value="1"/>
</dbReference>
<evidence type="ECO:0000256" key="4">
    <source>
        <dbReference type="ARBA" id="ARBA00022833"/>
    </source>
</evidence>
<dbReference type="InterPro" id="IPR001818">
    <property type="entry name" value="Pept_M10_metallopeptidase"/>
</dbReference>
<keyword evidence="10" id="KW-1185">Reference proteome</keyword>
<protein>
    <submittedName>
        <fullName evidence="9">Membrane type-3 matrix metalloproteinase</fullName>
    </submittedName>
</protein>
<keyword evidence="2" id="KW-0479">Metal-binding</keyword>
<dbReference type="EMBL" id="ASRX01000045">
    <property type="protein sequence ID" value="EYF03459.1"/>
    <property type="molecule type" value="Genomic_DNA"/>
</dbReference>
<feature type="domain" description="Peptidase M10 metallopeptidase" evidence="8">
    <location>
        <begin position="60"/>
        <end position="231"/>
    </location>
</feature>
<dbReference type="OrthoDB" id="5516015at2"/>
<evidence type="ECO:0000256" key="7">
    <source>
        <dbReference type="SAM" id="SignalP"/>
    </source>
</evidence>
<evidence type="ECO:0000256" key="6">
    <source>
        <dbReference type="SAM" id="Phobius"/>
    </source>
</evidence>